<comment type="subcellular location">
    <subcellularLocation>
        <location evidence="9">Cell inner membrane</location>
        <topology evidence="9">Multi-pass membrane protein</topology>
    </subcellularLocation>
    <subcellularLocation>
        <location evidence="1">Cell membrane</location>
        <topology evidence="1">Multi-pass membrane protein</topology>
    </subcellularLocation>
</comment>
<dbReference type="SUPFAM" id="SSF161098">
    <property type="entry name" value="MetI-like"/>
    <property type="match status" value="1"/>
</dbReference>
<dbReference type="InterPro" id="IPR024573">
    <property type="entry name" value="DUF3333"/>
</dbReference>
<dbReference type="InterPro" id="IPR000515">
    <property type="entry name" value="MetI-like"/>
</dbReference>
<feature type="transmembrane region" description="Helical" evidence="9">
    <location>
        <begin position="335"/>
        <end position="360"/>
    </location>
</feature>
<dbReference type="InterPro" id="IPR005672">
    <property type="entry name" value="Phosphate_PstA"/>
</dbReference>
<feature type="transmembrane region" description="Helical" evidence="9">
    <location>
        <begin position="36"/>
        <end position="57"/>
    </location>
</feature>
<dbReference type="Pfam" id="PF11812">
    <property type="entry name" value="DUF3333"/>
    <property type="match status" value="1"/>
</dbReference>
<dbReference type="Gene3D" id="1.10.3720.10">
    <property type="entry name" value="MetI-like"/>
    <property type="match status" value="1"/>
</dbReference>
<name>A0ABV7L3L2_9PROT</name>
<dbReference type="NCBIfam" id="TIGR00974">
    <property type="entry name" value="3a0107s02c"/>
    <property type="match status" value="1"/>
</dbReference>
<reference evidence="12" key="1">
    <citation type="journal article" date="2019" name="Int. J. Syst. Evol. Microbiol.">
        <title>The Global Catalogue of Microorganisms (GCM) 10K type strain sequencing project: providing services to taxonomists for standard genome sequencing and annotation.</title>
        <authorList>
            <consortium name="The Broad Institute Genomics Platform"/>
            <consortium name="The Broad Institute Genome Sequencing Center for Infectious Disease"/>
            <person name="Wu L."/>
            <person name="Ma J."/>
        </authorList>
    </citation>
    <scope>NUCLEOTIDE SEQUENCE [LARGE SCALE GENOMIC DNA]</scope>
    <source>
        <strain evidence="12">KCTC 42964</strain>
    </source>
</reference>
<gene>
    <name evidence="11" type="primary">pstA</name>
    <name evidence="11" type="ORF">ACFOGJ_17820</name>
</gene>
<evidence type="ECO:0000259" key="10">
    <source>
        <dbReference type="PROSITE" id="PS50928"/>
    </source>
</evidence>
<evidence type="ECO:0000256" key="5">
    <source>
        <dbReference type="ARBA" id="ARBA00022475"/>
    </source>
</evidence>
<evidence type="ECO:0000256" key="4">
    <source>
        <dbReference type="ARBA" id="ARBA00022448"/>
    </source>
</evidence>
<comment type="similarity">
    <text evidence="2 9">Belongs to the binding-protein-dependent transport system permease family. CysTW subfamily.</text>
</comment>
<keyword evidence="4" id="KW-0813">Transport</keyword>
<evidence type="ECO:0000256" key="9">
    <source>
        <dbReference type="RuleBase" id="RU363043"/>
    </source>
</evidence>
<feature type="transmembrane region" description="Helical" evidence="9">
    <location>
        <begin position="410"/>
        <end position="429"/>
    </location>
</feature>
<feature type="transmembrane region" description="Helical" evidence="9">
    <location>
        <begin position="292"/>
        <end position="314"/>
    </location>
</feature>
<dbReference type="EMBL" id="JBHRTR010000031">
    <property type="protein sequence ID" value="MFC3229109.1"/>
    <property type="molecule type" value="Genomic_DNA"/>
</dbReference>
<accession>A0ABV7L3L2</accession>
<proteinExistence type="inferred from homology"/>
<protein>
    <recommendedName>
        <fullName evidence="3 9">Phosphate transport system permease protein PstA</fullName>
    </recommendedName>
</protein>
<evidence type="ECO:0000256" key="1">
    <source>
        <dbReference type="ARBA" id="ARBA00004651"/>
    </source>
</evidence>
<evidence type="ECO:0000256" key="6">
    <source>
        <dbReference type="ARBA" id="ARBA00022692"/>
    </source>
</evidence>
<comment type="caution">
    <text evidence="11">The sequence shown here is derived from an EMBL/GenBank/DDBJ whole genome shotgun (WGS) entry which is preliminary data.</text>
</comment>
<dbReference type="PANTHER" id="PTHR43470:SF5">
    <property type="entry name" value="PHOSPHATE TRANSPORT SYSTEM PERMEASE PROTEIN PSTA"/>
    <property type="match status" value="1"/>
</dbReference>
<keyword evidence="6 9" id="KW-0812">Transmembrane</keyword>
<dbReference type="PROSITE" id="PS50928">
    <property type="entry name" value="ABC_TM1"/>
    <property type="match status" value="1"/>
</dbReference>
<evidence type="ECO:0000256" key="7">
    <source>
        <dbReference type="ARBA" id="ARBA00022989"/>
    </source>
</evidence>
<evidence type="ECO:0000313" key="12">
    <source>
        <dbReference type="Proteomes" id="UP001595528"/>
    </source>
</evidence>
<keyword evidence="8 9" id="KW-0472">Membrane</keyword>
<dbReference type="InterPro" id="IPR035906">
    <property type="entry name" value="MetI-like_sf"/>
</dbReference>
<evidence type="ECO:0000256" key="8">
    <source>
        <dbReference type="ARBA" id="ARBA00023136"/>
    </source>
</evidence>
<dbReference type="PANTHER" id="PTHR43470">
    <property type="entry name" value="PHOSPHATE TRANSPORT SYSTEM PERMEASE PROTEIN PSTA-RELATED"/>
    <property type="match status" value="1"/>
</dbReference>
<dbReference type="RefSeq" id="WP_379903005.1">
    <property type="nucleotide sequence ID" value="NZ_JBHRTR010000031.1"/>
</dbReference>
<evidence type="ECO:0000256" key="3">
    <source>
        <dbReference type="ARBA" id="ARBA00016864"/>
    </source>
</evidence>
<feature type="domain" description="ABC transmembrane type-1" evidence="10">
    <location>
        <begin position="219"/>
        <end position="425"/>
    </location>
</feature>
<keyword evidence="12" id="KW-1185">Reference proteome</keyword>
<dbReference type="Proteomes" id="UP001595528">
    <property type="component" value="Unassembled WGS sequence"/>
</dbReference>
<evidence type="ECO:0000313" key="11">
    <source>
        <dbReference type="EMBL" id="MFC3229109.1"/>
    </source>
</evidence>
<evidence type="ECO:0000256" key="2">
    <source>
        <dbReference type="ARBA" id="ARBA00007069"/>
    </source>
</evidence>
<organism evidence="11 12">
    <name type="scientific">Marinibaculum pumilum</name>
    <dbReference type="NCBI Taxonomy" id="1766165"/>
    <lineage>
        <taxon>Bacteria</taxon>
        <taxon>Pseudomonadati</taxon>
        <taxon>Pseudomonadota</taxon>
        <taxon>Alphaproteobacteria</taxon>
        <taxon>Rhodospirillales</taxon>
        <taxon>Rhodospirillaceae</taxon>
        <taxon>Marinibaculum</taxon>
    </lineage>
</organism>
<keyword evidence="7 9" id="KW-1133">Transmembrane helix</keyword>
<sequence>MSEAALHLPTIAEVAKSEAGQRRLRRRYAAERRFKYYGLAGIGLGVLFLAVMLVNIVSTGWTAFLQTYIQIEVTFTPELVDPSGARTEDALRQGDYYTLARDALKQTFPEVTGRSERRQLNALISVGAEHQLRNMVIADPSLIGTTQQVWVLASDDVDMFWKGYIDRDLPEEQRRVPDVQIAMIDTLESRDAIKQEFNWAFFTNADSREPEMAGIAAGVVGSFLTLLVTLILSLPIGVATAIYLEEFAPKNWITDAIEVNINNLAAVPSIIFGLLGLAVFLNFFGLPRSAPLVGGMVLALMTLPTIIIASRAALKSVPPSIREAALGLGASRQQAMLHHVMPLALPGILTGTIIGMAQALGETAPLLMIGMVAFVAEVPGGITDPSTALPVQVFMWAGSAEAAYQEKTSAAIMVLLIFLIMMNAFAIWLRKKFERRW</sequence>
<feature type="transmembrane region" description="Helical" evidence="9">
    <location>
        <begin position="264"/>
        <end position="286"/>
    </location>
</feature>
<keyword evidence="5 9" id="KW-1003">Cell membrane</keyword>
<dbReference type="CDD" id="cd06261">
    <property type="entry name" value="TM_PBP2"/>
    <property type="match status" value="1"/>
</dbReference>
<dbReference type="Pfam" id="PF00528">
    <property type="entry name" value="BPD_transp_1"/>
    <property type="match status" value="1"/>
</dbReference>
<feature type="transmembrane region" description="Helical" evidence="9">
    <location>
        <begin position="215"/>
        <end position="244"/>
    </location>
</feature>